<dbReference type="InterPro" id="IPR041370">
    <property type="entry name" value="Mlase_EEF1AKMT1/ZCCHC4"/>
</dbReference>
<dbReference type="OrthoDB" id="431817at2759"/>
<comment type="caution">
    <text evidence="9">The sequence shown here is derived from an EMBL/GenBank/DDBJ whole genome shotgun (WGS) entry which is preliminary data.</text>
</comment>
<keyword evidence="6" id="KW-0862">Zinc</keyword>
<feature type="region of interest" description="Disordered" evidence="7">
    <location>
        <begin position="440"/>
        <end position="492"/>
    </location>
</feature>
<evidence type="ECO:0000313" key="9">
    <source>
        <dbReference type="EMBL" id="CAH1783078.1"/>
    </source>
</evidence>
<gene>
    <name evidence="9" type="ORF">OFUS_LOCUS9448</name>
</gene>
<dbReference type="InterPro" id="IPR037275">
    <property type="entry name" value="Znf_CTCHY_sf"/>
</dbReference>
<keyword evidence="2" id="KW-0963">Cytoplasm</keyword>
<sequence>MEVSSVGIDVILDHDHKEPPRCAHGPTLLFEKTVKQKGSQRYFSCSAFRDRKLCNFYQPEERKVSKEVAASREEHYKTIGPKYSHEEFYQRLQQVKQYISTDRVFCKTCSLLLLKDEVKEHKVSHNIQENITDLSLKCFPTSLLDPIENNKSYAQYLFSRETVKFTVKMLQDLGYTKVLCIGAPRIHEAIISESLPDTVNMKSLLLDLDHRYEQFFGPQQFCWYNMFNHHFLDGSVAHKLYESFLESESSRIAIVTDPPYGGRVEVLTHTLKKINKTWQNKDTSTDIPIFWFFPYFMEPRLIESLPRLTMLDYRVNYDNHDQFSRGEKGRKQGSPVRIFTNVSPEKVVLPEPDYRFCPICKRYVAVDNLHCDFCDSCTSKDGRTYVHCFKCQRCVKPSRVHCDKCGRCEFQDHKCGKVWTEGCHICGDLDHKRHNCPNKSGIINRNKRKLPTNDISSNTSSNKKQRRMRSKKQKFKGHQSKGNRRNPKLSIS</sequence>
<name>A0A8S4NRR9_OWEFU</name>
<dbReference type="PANTHER" id="PTHR13493">
    <property type="entry name" value="ZINC FINGER CCHC DOMAIN-CONTAINING"/>
    <property type="match status" value="1"/>
</dbReference>
<keyword evidence="4" id="KW-0808">Transferase</keyword>
<organism evidence="9 10">
    <name type="scientific">Owenia fusiformis</name>
    <name type="common">Polychaete worm</name>
    <dbReference type="NCBI Taxonomy" id="6347"/>
    <lineage>
        <taxon>Eukaryota</taxon>
        <taxon>Metazoa</taxon>
        <taxon>Spiralia</taxon>
        <taxon>Lophotrochozoa</taxon>
        <taxon>Annelida</taxon>
        <taxon>Polychaeta</taxon>
        <taxon>Sedentaria</taxon>
        <taxon>Canalipalpata</taxon>
        <taxon>Sabellida</taxon>
        <taxon>Oweniida</taxon>
        <taxon>Oweniidae</taxon>
        <taxon>Owenia</taxon>
    </lineage>
</organism>
<evidence type="ECO:0000256" key="2">
    <source>
        <dbReference type="ARBA" id="ARBA00022490"/>
    </source>
</evidence>
<evidence type="ECO:0000313" key="10">
    <source>
        <dbReference type="Proteomes" id="UP000749559"/>
    </source>
</evidence>
<protein>
    <recommendedName>
        <fullName evidence="8">CTCHY-type domain-containing protein</fullName>
    </recommendedName>
</protein>
<keyword evidence="10" id="KW-1185">Reference proteome</keyword>
<dbReference type="Proteomes" id="UP000749559">
    <property type="component" value="Unassembled WGS sequence"/>
</dbReference>
<dbReference type="EMBL" id="CAIIXF020000005">
    <property type="protein sequence ID" value="CAH1783078.1"/>
    <property type="molecule type" value="Genomic_DNA"/>
</dbReference>
<comment type="subcellular location">
    <subcellularLocation>
        <location evidence="1">Cytoplasm</location>
    </subcellularLocation>
</comment>
<dbReference type="GO" id="GO:0008988">
    <property type="term" value="F:rRNA (adenine-N6-)-methyltransferase activity"/>
    <property type="evidence" value="ECO:0007669"/>
    <property type="project" value="InterPro"/>
</dbReference>
<evidence type="ECO:0000259" key="8">
    <source>
        <dbReference type="PROSITE" id="PS51270"/>
    </source>
</evidence>
<feature type="compositionally biased region" description="Basic residues" evidence="7">
    <location>
        <begin position="463"/>
        <end position="492"/>
    </location>
</feature>
<dbReference type="InterPro" id="IPR002052">
    <property type="entry name" value="DNA_methylase_N6_adenine_CS"/>
</dbReference>
<accession>A0A8S4NRR9</accession>
<dbReference type="GO" id="GO:0008270">
    <property type="term" value="F:zinc ion binding"/>
    <property type="evidence" value="ECO:0007669"/>
    <property type="project" value="UniProtKB-KW"/>
</dbReference>
<keyword evidence="6" id="KW-0863">Zinc-finger</keyword>
<evidence type="ECO:0000256" key="3">
    <source>
        <dbReference type="ARBA" id="ARBA00022603"/>
    </source>
</evidence>
<evidence type="ECO:0000256" key="4">
    <source>
        <dbReference type="ARBA" id="ARBA00022679"/>
    </source>
</evidence>
<dbReference type="GO" id="GO:0005737">
    <property type="term" value="C:cytoplasm"/>
    <property type="evidence" value="ECO:0007669"/>
    <property type="project" value="UniProtKB-SubCell"/>
</dbReference>
<dbReference type="PANTHER" id="PTHR13493:SF3">
    <property type="entry name" value="RRNA N6-ADENOSINE-METHYLTRANSFERASE ZCCHC4"/>
    <property type="match status" value="1"/>
</dbReference>
<evidence type="ECO:0000256" key="1">
    <source>
        <dbReference type="ARBA" id="ARBA00004496"/>
    </source>
</evidence>
<dbReference type="Pfam" id="PF10237">
    <property type="entry name" value="N6-adenineMlase"/>
    <property type="match status" value="1"/>
</dbReference>
<proteinExistence type="predicted"/>
<feature type="domain" description="CTCHY-type" evidence="8">
    <location>
        <begin position="352"/>
        <end position="413"/>
    </location>
</feature>
<dbReference type="GO" id="GO:0005730">
    <property type="term" value="C:nucleolus"/>
    <property type="evidence" value="ECO:0007669"/>
    <property type="project" value="TreeGrafter"/>
</dbReference>
<dbReference type="GO" id="GO:0003676">
    <property type="term" value="F:nucleic acid binding"/>
    <property type="evidence" value="ECO:0007669"/>
    <property type="project" value="InterPro"/>
</dbReference>
<keyword evidence="5" id="KW-0539">Nucleus</keyword>
<dbReference type="AlphaFoldDB" id="A0A8S4NRR9"/>
<evidence type="ECO:0000256" key="6">
    <source>
        <dbReference type="PROSITE-ProRule" id="PRU00965"/>
    </source>
</evidence>
<reference evidence="9" key="1">
    <citation type="submission" date="2022-03" db="EMBL/GenBank/DDBJ databases">
        <authorList>
            <person name="Martin C."/>
        </authorList>
    </citation>
    <scope>NUCLEOTIDE SEQUENCE</scope>
</reference>
<evidence type="ECO:0000256" key="7">
    <source>
        <dbReference type="SAM" id="MobiDB-lite"/>
    </source>
</evidence>
<dbReference type="InterPro" id="IPR039846">
    <property type="entry name" value="ZCCHC4"/>
</dbReference>
<keyword evidence="6" id="KW-0479">Metal-binding</keyword>
<dbReference type="PROSITE" id="PS50216">
    <property type="entry name" value="DHHC"/>
    <property type="match status" value="1"/>
</dbReference>
<dbReference type="PROSITE" id="PS00092">
    <property type="entry name" value="N6_MTASE"/>
    <property type="match status" value="1"/>
</dbReference>
<evidence type="ECO:0000256" key="5">
    <source>
        <dbReference type="ARBA" id="ARBA00023242"/>
    </source>
</evidence>
<dbReference type="PROSITE" id="PS51270">
    <property type="entry name" value="ZF_CTCHY"/>
    <property type="match status" value="1"/>
</dbReference>
<dbReference type="InterPro" id="IPR017921">
    <property type="entry name" value="Znf_CTCHY"/>
</dbReference>
<keyword evidence="3" id="KW-0489">Methyltransferase</keyword>
<dbReference type="SUPFAM" id="SSF161245">
    <property type="entry name" value="Zinc hairpin stack"/>
    <property type="match status" value="1"/>
</dbReference>